<reference evidence="7 8" key="1">
    <citation type="submission" date="2019-08" db="EMBL/GenBank/DDBJ databases">
        <title>Calorimonas adulescens gen. nov., sp. nov., an anaerobic thermophilic bacterium from Sakhalin hot spring.</title>
        <authorList>
            <person name="Khomyakova M.A."/>
            <person name="Merkel A.Y."/>
            <person name="Novikov A."/>
            <person name="Bonch-Osmolovskaya E.A."/>
            <person name="Slobodkin A.I."/>
        </authorList>
    </citation>
    <scope>NUCLEOTIDE SEQUENCE [LARGE SCALE GENOMIC DNA]</scope>
    <source>
        <strain evidence="7 8">A05MB</strain>
    </source>
</reference>
<dbReference type="InterPro" id="IPR024923">
    <property type="entry name" value="PG_synth_SpoVB"/>
</dbReference>
<evidence type="ECO:0000313" key="8">
    <source>
        <dbReference type="Proteomes" id="UP000322976"/>
    </source>
</evidence>
<organism evidence="7 8">
    <name type="scientific">Calorimonas adulescens</name>
    <dbReference type="NCBI Taxonomy" id="2606906"/>
    <lineage>
        <taxon>Bacteria</taxon>
        <taxon>Bacillati</taxon>
        <taxon>Bacillota</taxon>
        <taxon>Clostridia</taxon>
        <taxon>Thermoanaerobacterales</taxon>
        <taxon>Thermoanaerobacteraceae</taxon>
        <taxon>Calorimonas</taxon>
    </lineage>
</organism>
<keyword evidence="5 6" id="KW-0472">Membrane</keyword>
<evidence type="ECO:0000256" key="5">
    <source>
        <dbReference type="ARBA" id="ARBA00023136"/>
    </source>
</evidence>
<proteinExistence type="predicted"/>
<keyword evidence="3 6" id="KW-0812">Transmembrane</keyword>
<keyword evidence="4 6" id="KW-1133">Transmembrane helix</keyword>
<feature type="transmembrane region" description="Helical" evidence="6">
    <location>
        <begin position="286"/>
        <end position="310"/>
    </location>
</feature>
<evidence type="ECO:0000256" key="3">
    <source>
        <dbReference type="ARBA" id="ARBA00022692"/>
    </source>
</evidence>
<keyword evidence="2" id="KW-1003">Cell membrane</keyword>
<dbReference type="InterPro" id="IPR050833">
    <property type="entry name" value="Poly_Biosynth_Transport"/>
</dbReference>
<dbReference type="PANTHER" id="PTHR30250">
    <property type="entry name" value="PST FAMILY PREDICTED COLANIC ACID TRANSPORTER"/>
    <property type="match status" value="1"/>
</dbReference>
<feature type="transmembrane region" description="Helical" evidence="6">
    <location>
        <begin position="424"/>
        <end position="441"/>
    </location>
</feature>
<name>A0A5D8Q8V5_9THEO</name>
<protein>
    <submittedName>
        <fullName evidence="7">Stage V sporulation protein B</fullName>
    </submittedName>
</protein>
<dbReference type="Pfam" id="PF01943">
    <property type="entry name" value="Polysacc_synt"/>
    <property type="match status" value="1"/>
</dbReference>
<evidence type="ECO:0000313" key="7">
    <source>
        <dbReference type="EMBL" id="TZE81205.1"/>
    </source>
</evidence>
<evidence type="ECO:0000256" key="1">
    <source>
        <dbReference type="ARBA" id="ARBA00004651"/>
    </source>
</evidence>
<evidence type="ECO:0000256" key="6">
    <source>
        <dbReference type="SAM" id="Phobius"/>
    </source>
</evidence>
<gene>
    <name evidence="7" type="primary">spoVB</name>
    <name evidence="7" type="ORF">FWJ32_10035</name>
</gene>
<feature type="transmembrane region" description="Helical" evidence="6">
    <location>
        <begin position="89"/>
        <end position="113"/>
    </location>
</feature>
<feature type="transmembrane region" description="Helical" evidence="6">
    <location>
        <begin position="453"/>
        <end position="472"/>
    </location>
</feature>
<dbReference type="InterPro" id="IPR002797">
    <property type="entry name" value="Polysacc_synth"/>
</dbReference>
<feature type="transmembrane region" description="Helical" evidence="6">
    <location>
        <begin position="56"/>
        <end position="77"/>
    </location>
</feature>
<keyword evidence="8" id="KW-1185">Reference proteome</keyword>
<sequence length="520" mass="57996">MEERKSLEEKLSFAQGAFILTIANLISRLLGFIFRIVLSNKIGPEGMGIFQLVMPVYMTALSVTTGSISVTVSRLVAQSLSRGDRRYTYRIVSLSLMLITSISAIISGILIFFSDYISSSILNEERTMLPIIIFSPVLFIISSSAVIRGYFEGIQNIKPSAIANIIEEVVRIISVLFLIDAVMPMGIEYAVSAAIFSSVLGEVCVFLFMAYKYKERQHKYKASTSGPHINNHKLMLNIVGTTIPLSLNRFVNTFLQSIEAVIIPQRLMANLSKEESLSIFGELTGMALPIVMLPSIVVNALSVTLVPAVAEAHEKNDMATLEHRVKESVEYTLIISFITSTTLLSLPNEIAITLYHNTEVGIFLRMFSLVVPLIYTSQIMNSALNGMGKHTIAFINNLFASFMRTLCTYILVANSKFMINGYFIGYYLGFLLLFILDYICIRRFIGIFPGVVFFAKTFIASIVFYLCLKIFYCLNPIPNSLISLVITLLLSLIIYLLIMVHTGVLRTGNLIGNLPFLRRV</sequence>
<evidence type="ECO:0000256" key="2">
    <source>
        <dbReference type="ARBA" id="ARBA00022475"/>
    </source>
</evidence>
<dbReference type="AlphaFoldDB" id="A0A5D8Q8V5"/>
<feature type="transmembrane region" description="Helical" evidence="6">
    <location>
        <begin position="362"/>
        <end position="380"/>
    </location>
</feature>
<dbReference type="PIRSF" id="PIRSF038958">
    <property type="entry name" value="PG_synth_SpoVB"/>
    <property type="match status" value="1"/>
</dbReference>
<dbReference type="GO" id="GO:0005886">
    <property type="term" value="C:plasma membrane"/>
    <property type="evidence" value="ECO:0007669"/>
    <property type="project" value="UniProtKB-SubCell"/>
</dbReference>
<dbReference type="NCBIfam" id="TIGR02900">
    <property type="entry name" value="spore_V_B"/>
    <property type="match status" value="1"/>
</dbReference>
<dbReference type="Proteomes" id="UP000322976">
    <property type="component" value="Unassembled WGS sequence"/>
</dbReference>
<feature type="transmembrane region" description="Helical" evidence="6">
    <location>
        <begin position="193"/>
        <end position="213"/>
    </location>
</feature>
<comment type="caution">
    <text evidence="7">The sequence shown here is derived from an EMBL/GenBank/DDBJ whole genome shotgun (WGS) entry which is preliminary data.</text>
</comment>
<dbReference type="EMBL" id="VTPS01000016">
    <property type="protein sequence ID" value="TZE81205.1"/>
    <property type="molecule type" value="Genomic_DNA"/>
</dbReference>
<comment type="subcellular location">
    <subcellularLocation>
        <location evidence="1">Cell membrane</location>
        <topology evidence="1">Multi-pass membrane protein</topology>
    </subcellularLocation>
</comment>
<feature type="transmembrane region" description="Helical" evidence="6">
    <location>
        <begin position="331"/>
        <end position="356"/>
    </location>
</feature>
<evidence type="ECO:0000256" key="4">
    <source>
        <dbReference type="ARBA" id="ARBA00022989"/>
    </source>
</evidence>
<feature type="transmembrane region" description="Helical" evidence="6">
    <location>
        <begin position="12"/>
        <end position="36"/>
    </location>
</feature>
<dbReference type="CDD" id="cd13124">
    <property type="entry name" value="MATE_SpoVB_like"/>
    <property type="match status" value="1"/>
</dbReference>
<dbReference type="InterPro" id="IPR014249">
    <property type="entry name" value="Spore_V_B"/>
</dbReference>
<feature type="transmembrane region" description="Helical" evidence="6">
    <location>
        <begin position="392"/>
        <end position="412"/>
    </location>
</feature>
<feature type="transmembrane region" description="Helical" evidence="6">
    <location>
        <begin position="168"/>
        <end position="187"/>
    </location>
</feature>
<dbReference type="PANTHER" id="PTHR30250:SF21">
    <property type="entry name" value="LIPID II FLIPPASE MURJ"/>
    <property type="match status" value="1"/>
</dbReference>
<accession>A0A5D8Q8V5</accession>
<feature type="transmembrane region" description="Helical" evidence="6">
    <location>
        <begin position="478"/>
        <end position="498"/>
    </location>
</feature>
<feature type="transmembrane region" description="Helical" evidence="6">
    <location>
        <begin position="128"/>
        <end position="147"/>
    </location>
</feature>